<dbReference type="GO" id="GO:0022857">
    <property type="term" value="F:transmembrane transporter activity"/>
    <property type="evidence" value="ECO:0007669"/>
    <property type="project" value="InterPro"/>
</dbReference>
<sequence length="475" mass="51459">MTGHAGDNIWIRVRNELGLSALIRSSRDTKILVFQRFVRLFAYAGTTLVLALHLAELGNSDTRIGLFMTLTLLGDILLSLFFTFTADRLGRRNVLALGATAIITSGLIFGLVENYWVLLVGATIGVISPTANEIGPFRAIEESIVAQLTPLSERGDIYSWYSLIGIVGQALGTIICGWATQLLESKRKWSSVQAYRFVFFGYAVLGLVKLGSTLALSSACEKEENKSTRETADSREDSPLLRDHVESQKPKAGSRLGFTVTKDSLVVLTEVCFLQSLEAIAIGLMVTSWVAFFFNEKFGIQEGHLGILFFINYLIQASANISAASIAKRLGLVKTMALANLFHGATLVLIPIPQSAPVAILFFMLKGCANVIGLRAAFIASMYLPEERTAFMGITNVVRTASESLGPLVTGALAGAHLFWVAFLLSGVMMASYGLGILVLFGNGKSREERKDQSVAGARNGENGDGRVERTIETI</sequence>
<evidence type="ECO:0000313" key="5">
    <source>
        <dbReference type="EMBL" id="CAF9936287.1"/>
    </source>
</evidence>
<organism evidence="5 6">
    <name type="scientific">Heterodermia speciosa</name>
    <dbReference type="NCBI Taxonomy" id="116794"/>
    <lineage>
        <taxon>Eukaryota</taxon>
        <taxon>Fungi</taxon>
        <taxon>Dikarya</taxon>
        <taxon>Ascomycota</taxon>
        <taxon>Pezizomycotina</taxon>
        <taxon>Lecanoromycetes</taxon>
        <taxon>OSLEUM clade</taxon>
        <taxon>Lecanoromycetidae</taxon>
        <taxon>Caliciales</taxon>
        <taxon>Physciaceae</taxon>
        <taxon>Heterodermia</taxon>
    </lineage>
</organism>
<evidence type="ECO:0000256" key="2">
    <source>
        <dbReference type="SAM" id="MobiDB-lite"/>
    </source>
</evidence>
<dbReference type="AlphaFoldDB" id="A0A8H3G826"/>
<dbReference type="SUPFAM" id="SSF103473">
    <property type="entry name" value="MFS general substrate transporter"/>
    <property type="match status" value="1"/>
</dbReference>
<keyword evidence="3" id="KW-1133">Transmembrane helix</keyword>
<gene>
    <name evidence="5" type="ORF">HETSPECPRED_010291</name>
</gene>
<keyword evidence="6" id="KW-1185">Reference proteome</keyword>
<dbReference type="PANTHER" id="PTHR23520:SF5">
    <property type="entry name" value="TRANSPORTER, PUTATIVE (AFU_ORTHOLOGUE AFUA_3G04000)-RELATED"/>
    <property type="match status" value="1"/>
</dbReference>
<feature type="transmembrane region" description="Helical" evidence="3">
    <location>
        <begin position="359"/>
        <end position="384"/>
    </location>
</feature>
<name>A0A8H3G826_9LECA</name>
<dbReference type="InterPro" id="IPR011701">
    <property type="entry name" value="MFS"/>
</dbReference>
<evidence type="ECO:0000259" key="4">
    <source>
        <dbReference type="PROSITE" id="PS50850"/>
    </source>
</evidence>
<dbReference type="OrthoDB" id="10027823at2759"/>
<feature type="transmembrane region" description="Helical" evidence="3">
    <location>
        <begin position="37"/>
        <end position="58"/>
    </location>
</feature>
<comment type="caution">
    <text evidence="5">The sequence shown here is derived from an EMBL/GenBank/DDBJ whole genome shotgun (WGS) entry which is preliminary data.</text>
</comment>
<feature type="region of interest" description="Disordered" evidence="2">
    <location>
        <begin position="451"/>
        <end position="475"/>
    </location>
</feature>
<keyword evidence="3" id="KW-0472">Membrane</keyword>
<feature type="compositionally biased region" description="Basic and acidic residues" evidence="2">
    <location>
        <begin position="462"/>
        <end position="475"/>
    </location>
</feature>
<feature type="transmembrane region" description="Helical" evidence="3">
    <location>
        <begin position="64"/>
        <end position="82"/>
    </location>
</feature>
<dbReference type="Proteomes" id="UP000664521">
    <property type="component" value="Unassembled WGS sequence"/>
</dbReference>
<dbReference type="GO" id="GO:0000329">
    <property type="term" value="C:fungal-type vacuole membrane"/>
    <property type="evidence" value="ECO:0007669"/>
    <property type="project" value="TreeGrafter"/>
</dbReference>
<dbReference type="EMBL" id="CAJPDS010000090">
    <property type="protein sequence ID" value="CAF9936287.1"/>
    <property type="molecule type" value="Genomic_DNA"/>
</dbReference>
<feature type="transmembrane region" description="Helical" evidence="3">
    <location>
        <begin position="158"/>
        <end position="183"/>
    </location>
</feature>
<feature type="transmembrane region" description="Helical" evidence="3">
    <location>
        <begin position="306"/>
        <end position="326"/>
    </location>
</feature>
<comment type="subcellular location">
    <subcellularLocation>
        <location evidence="1">Membrane</location>
        <topology evidence="1">Multi-pass membrane protein</topology>
    </subcellularLocation>
</comment>
<feature type="transmembrane region" description="Helical" evidence="3">
    <location>
        <begin position="195"/>
        <end position="216"/>
    </location>
</feature>
<feature type="transmembrane region" description="Helical" evidence="3">
    <location>
        <begin position="418"/>
        <end position="441"/>
    </location>
</feature>
<evidence type="ECO:0000256" key="3">
    <source>
        <dbReference type="SAM" id="Phobius"/>
    </source>
</evidence>
<dbReference type="Pfam" id="PF07690">
    <property type="entry name" value="MFS_1"/>
    <property type="match status" value="2"/>
</dbReference>
<feature type="transmembrane region" description="Helical" evidence="3">
    <location>
        <begin position="273"/>
        <end position="294"/>
    </location>
</feature>
<evidence type="ECO:0000256" key="1">
    <source>
        <dbReference type="ARBA" id="ARBA00004141"/>
    </source>
</evidence>
<evidence type="ECO:0000313" key="6">
    <source>
        <dbReference type="Proteomes" id="UP000664521"/>
    </source>
</evidence>
<keyword evidence="3" id="KW-0812">Transmembrane</keyword>
<feature type="transmembrane region" description="Helical" evidence="3">
    <location>
        <begin position="94"/>
        <end position="112"/>
    </location>
</feature>
<protein>
    <recommendedName>
        <fullName evidence="4">Major facilitator superfamily (MFS) profile domain-containing protein</fullName>
    </recommendedName>
</protein>
<feature type="domain" description="Major facilitator superfamily (MFS) profile" evidence="4">
    <location>
        <begin position="28"/>
        <end position="445"/>
    </location>
</feature>
<dbReference type="InterPro" id="IPR036259">
    <property type="entry name" value="MFS_trans_sf"/>
</dbReference>
<accession>A0A8H3G826</accession>
<reference evidence="5" key="1">
    <citation type="submission" date="2021-03" db="EMBL/GenBank/DDBJ databases">
        <authorList>
            <person name="Tagirdzhanova G."/>
        </authorList>
    </citation>
    <scope>NUCLEOTIDE SEQUENCE</scope>
</reference>
<dbReference type="PROSITE" id="PS50850">
    <property type="entry name" value="MFS"/>
    <property type="match status" value="1"/>
</dbReference>
<proteinExistence type="predicted"/>
<dbReference type="PANTHER" id="PTHR23520">
    <property type="entry name" value="TRANSPORTER, PUTATIVE (AFU_ORTHOLOGUE AFUA_3G04000)-RELATED"/>
    <property type="match status" value="1"/>
</dbReference>
<dbReference type="InterPro" id="IPR020846">
    <property type="entry name" value="MFS_dom"/>
</dbReference>
<dbReference type="Gene3D" id="1.20.1250.20">
    <property type="entry name" value="MFS general substrate transporter like domains"/>
    <property type="match status" value="2"/>
</dbReference>